<reference evidence="4 5" key="1">
    <citation type="submission" date="2015-12" db="EMBL/GenBank/DDBJ databases">
        <authorList>
            <person name="Shamseldin A."/>
            <person name="Moawad H."/>
            <person name="Abd El-Rahim W.M."/>
            <person name="Sadowsky M.J."/>
        </authorList>
    </citation>
    <scope>NUCLEOTIDE SEQUENCE [LARGE SCALE GENOMIC DNA]</scope>
    <source>
        <strain evidence="4 5">WF1</strain>
    </source>
</reference>
<dbReference type="PANTHER" id="PTHR35089">
    <property type="entry name" value="CHAPERONE PROTEIN SKP"/>
    <property type="match status" value="1"/>
</dbReference>
<dbReference type="GO" id="GO:0005829">
    <property type="term" value="C:cytosol"/>
    <property type="evidence" value="ECO:0007669"/>
    <property type="project" value="TreeGrafter"/>
</dbReference>
<protein>
    <recommendedName>
        <fullName evidence="6">Molecular chaperone Skp</fullName>
    </recommendedName>
</protein>
<comment type="similarity">
    <text evidence="2">Belongs to the skp family.</text>
</comment>
<dbReference type="Gene3D" id="3.30.910.20">
    <property type="entry name" value="Skp domain"/>
    <property type="match status" value="1"/>
</dbReference>
<evidence type="ECO:0008006" key="6">
    <source>
        <dbReference type="Google" id="ProtNLM"/>
    </source>
</evidence>
<dbReference type="STRING" id="1420851.AU255_07730"/>
<dbReference type="Proteomes" id="UP000191980">
    <property type="component" value="Unassembled WGS sequence"/>
</dbReference>
<dbReference type="RefSeq" id="WP_080522352.1">
    <property type="nucleotide sequence ID" value="NZ_LPUF01000001.1"/>
</dbReference>
<dbReference type="PANTHER" id="PTHR35089:SF1">
    <property type="entry name" value="CHAPERONE PROTEIN SKP"/>
    <property type="match status" value="1"/>
</dbReference>
<dbReference type="InterPro" id="IPR024930">
    <property type="entry name" value="Skp_dom_sf"/>
</dbReference>
<dbReference type="PIRSF" id="PIRSF002094">
    <property type="entry name" value="OMP26_Skp"/>
    <property type="match status" value="1"/>
</dbReference>
<dbReference type="SMART" id="SM00935">
    <property type="entry name" value="OmpH"/>
    <property type="match status" value="1"/>
</dbReference>
<dbReference type="AlphaFoldDB" id="A0A1V8M8M2"/>
<dbReference type="Pfam" id="PF03938">
    <property type="entry name" value="OmpH"/>
    <property type="match status" value="1"/>
</dbReference>
<dbReference type="EMBL" id="LPUF01000001">
    <property type="protein sequence ID" value="OQK17743.1"/>
    <property type="molecule type" value="Genomic_DNA"/>
</dbReference>
<accession>A0A1V8M8M2</accession>
<dbReference type="SUPFAM" id="SSF111384">
    <property type="entry name" value="OmpH-like"/>
    <property type="match status" value="1"/>
</dbReference>
<keyword evidence="1 3" id="KW-0732">Signal</keyword>
<proteinExistence type="inferred from homology"/>
<feature type="chain" id="PRO_5012258015" description="Molecular chaperone Skp" evidence="3">
    <location>
        <begin position="21"/>
        <end position="165"/>
    </location>
</feature>
<comment type="caution">
    <text evidence="4">The sequence shown here is derived from an EMBL/GenBank/DDBJ whole genome shotgun (WGS) entry which is preliminary data.</text>
</comment>
<dbReference type="InterPro" id="IPR005632">
    <property type="entry name" value="Chaperone_Skp"/>
</dbReference>
<evidence type="ECO:0000313" key="5">
    <source>
        <dbReference type="Proteomes" id="UP000191980"/>
    </source>
</evidence>
<dbReference type="OrthoDB" id="5294628at2"/>
<dbReference type="GO" id="GO:0051082">
    <property type="term" value="F:unfolded protein binding"/>
    <property type="evidence" value="ECO:0007669"/>
    <property type="project" value="InterPro"/>
</dbReference>
<keyword evidence="5" id="KW-1185">Reference proteome</keyword>
<evidence type="ECO:0000256" key="3">
    <source>
        <dbReference type="SAM" id="SignalP"/>
    </source>
</evidence>
<gene>
    <name evidence="4" type="ORF">AU255_07730</name>
</gene>
<name>A0A1V8M8M2_9GAMM</name>
<evidence type="ECO:0000313" key="4">
    <source>
        <dbReference type="EMBL" id="OQK17743.1"/>
    </source>
</evidence>
<dbReference type="GO" id="GO:0050821">
    <property type="term" value="P:protein stabilization"/>
    <property type="evidence" value="ECO:0007669"/>
    <property type="project" value="TreeGrafter"/>
</dbReference>
<evidence type="ECO:0000256" key="2">
    <source>
        <dbReference type="PIRNR" id="PIRNR002094"/>
    </source>
</evidence>
<organism evidence="4 5">
    <name type="scientific">Methyloprofundus sedimenti</name>
    <dbReference type="NCBI Taxonomy" id="1420851"/>
    <lineage>
        <taxon>Bacteria</taxon>
        <taxon>Pseudomonadati</taxon>
        <taxon>Pseudomonadota</taxon>
        <taxon>Gammaproteobacteria</taxon>
        <taxon>Methylococcales</taxon>
        <taxon>Methylococcaceae</taxon>
        <taxon>Methyloprofundus</taxon>
    </lineage>
</organism>
<evidence type="ECO:0000256" key="1">
    <source>
        <dbReference type="ARBA" id="ARBA00022729"/>
    </source>
</evidence>
<feature type="signal peptide" evidence="3">
    <location>
        <begin position="1"/>
        <end position="20"/>
    </location>
</feature>
<sequence>MLKRLAVLVGLLMLSQLAQAEIKIGVVNIPLLMANAPQAAEAKERLEKEFSPKDKQLVAQQKKIKSLEEKLARDGMTMSETKKRDLEREIIAIRRDAQRAQQEFKEDFSIRRNEELGKMQNRIIEAVKALAEEGDYDLLLTEGVIHASAKVDVTDKVQDKLSKMP</sequence>